<comment type="caution">
    <text evidence="1">The sequence shown here is derived from an EMBL/GenBank/DDBJ whole genome shotgun (WGS) entry which is preliminary data.</text>
</comment>
<organism evidence="1 2">
    <name type="scientific">Pedobacter frigidisoli</name>
    <dbReference type="NCBI Taxonomy" id="2530455"/>
    <lineage>
        <taxon>Bacteria</taxon>
        <taxon>Pseudomonadati</taxon>
        <taxon>Bacteroidota</taxon>
        <taxon>Sphingobacteriia</taxon>
        <taxon>Sphingobacteriales</taxon>
        <taxon>Sphingobacteriaceae</taxon>
        <taxon>Pedobacter</taxon>
    </lineage>
</organism>
<dbReference type="RefSeq" id="WP_131555982.1">
    <property type="nucleotide sequence ID" value="NZ_SJSN01000001.1"/>
</dbReference>
<accession>A0A4R0P921</accession>
<dbReference type="Proteomes" id="UP000291485">
    <property type="component" value="Unassembled WGS sequence"/>
</dbReference>
<proteinExistence type="predicted"/>
<reference evidence="1 2" key="1">
    <citation type="submission" date="2019-02" db="EMBL/GenBank/DDBJ databases">
        <title>Pedobacter sp. RP-3-11 sp. nov., isolated from Arctic soil.</title>
        <authorList>
            <person name="Dahal R.H."/>
        </authorList>
    </citation>
    <scope>NUCLEOTIDE SEQUENCE [LARGE SCALE GENOMIC DNA]</scope>
    <source>
        <strain evidence="1 2">RP-3-11</strain>
    </source>
</reference>
<dbReference type="OrthoDB" id="1493352at2"/>
<evidence type="ECO:0000313" key="1">
    <source>
        <dbReference type="EMBL" id="TCD12542.1"/>
    </source>
</evidence>
<dbReference type="AlphaFoldDB" id="A0A4R0P921"/>
<dbReference type="EMBL" id="SJSN01000001">
    <property type="protein sequence ID" value="TCD12542.1"/>
    <property type="molecule type" value="Genomic_DNA"/>
</dbReference>
<keyword evidence="2" id="KW-1185">Reference proteome</keyword>
<protein>
    <submittedName>
        <fullName evidence="1">Uncharacterized protein</fullName>
    </submittedName>
</protein>
<evidence type="ECO:0000313" key="2">
    <source>
        <dbReference type="Proteomes" id="UP000291485"/>
    </source>
</evidence>
<sequence>MTIKKPITIILIILCVAPLAFSFYNDYKIRDLEYGVKANPLRQKLFIPVIDNNLKATNRYYESIGNYWKSSKEYPHGGEILHYWKMVEPNTKNLKLLLETDAFVKFINDTTFLQLNIFNQVNSNKITKRKGKLFYKFKNRNKVKDEKHLNDVQVDSVLKHWDLTKFIRNK</sequence>
<name>A0A4R0P921_9SPHI</name>
<gene>
    <name evidence="1" type="ORF">EZ449_00385</name>
</gene>